<evidence type="ECO:0000313" key="10">
    <source>
        <dbReference type="Proteomes" id="UP000056090"/>
    </source>
</evidence>
<dbReference type="InterPro" id="IPR013249">
    <property type="entry name" value="RNA_pol_sigma70_r4_t2"/>
</dbReference>
<dbReference type="InterPro" id="IPR013325">
    <property type="entry name" value="RNA_pol_sigma_r2"/>
</dbReference>
<dbReference type="Proteomes" id="UP000263517">
    <property type="component" value="Unassembled WGS sequence"/>
</dbReference>
<dbReference type="GO" id="GO:0003677">
    <property type="term" value="F:DNA binding"/>
    <property type="evidence" value="ECO:0007669"/>
    <property type="project" value="InterPro"/>
</dbReference>
<dbReference type="Gene3D" id="1.10.10.10">
    <property type="entry name" value="Winged helix-like DNA-binding domain superfamily/Winged helix DNA-binding domain"/>
    <property type="match status" value="1"/>
</dbReference>
<dbReference type="NCBIfam" id="TIGR02937">
    <property type="entry name" value="sigma70-ECF"/>
    <property type="match status" value="1"/>
</dbReference>
<dbReference type="PANTHER" id="PTHR43133">
    <property type="entry name" value="RNA POLYMERASE ECF-TYPE SIGMA FACTO"/>
    <property type="match status" value="1"/>
</dbReference>
<dbReference type="Gene3D" id="1.10.1740.10">
    <property type="match status" value="1"/>
</dbReference>
<dbReference type="EMBL" id="DONK01000010">
    <property type="protein sequence ID" value="HBU49790.1"/>
    <property type="molecule type" value="Genomic_DNA"/>
</dbReference>
<feature type="domain" description="RNA polymerase sigma factor 70 region 4 type 2" evidence="6">
    <location>
        <begin position="131"/>
        <end position="180"/>
    </location>
</feature>
<evidence type="ECO:0000256" key="3">
    <source>
        <dbReference type="ARBA" id="ARBA00023082"/>
    </source>
</evidence>
<evidence type="ECO:0000313" key="12">
    <source>
        <dbReference type="Proteomes" id="UP000264779"/>
    </source>
</evidence>
<proteinExistence type="inferred from homology"/>
<evidence type="ECO:0000313" key="9">
    <source>
        <dbReference type="EMBL" id="HBU49790.1"/>
    </source>
</evidence>
<dbReference type="GO" id="GO:0006352">
    <property type="term" value="P:DNA-templated transcription initiation"/>
    <property type="evidence" value="ECO:0007669"/>
    <property type="project" value="InterPro"/>
</dbReference>
<evidence type="ECO:0000256" key="4">
    <source>
        <dbReference type="ARBA" id="ARBA00023163"/>
    </source>
</evidence>
<accession>A0A075P3F8</accession>
<protein>
    <submittedName>
        <fullName evidence="7">RNA polymerase sigma 70</fullName>
    </submittedName>
    <submittedName>
        <fullName evidence="8">RNA polymerase subunit sigma-70</fullName>
    </submittedName>
</protein>
<evidence type="ECO:0000259" key="5">
    <source>
        <dbReference type="Pfam" id="PF04542"/>
    </source>
</evidence>
<dbReference type="Proteomes" id="UP000056090">
    <property type="component" value="Chromosome"/>
</dbReference>
<dbReference type="InterPro" id="IPR036388">
    <property type="entry name" value="WH-like_DNA-bd_sf"/>
</dbReference>
<dbReference type="SUPFAM" id="SSF88659">
    <property type="entry name" value="Sigma3 and sigma4 domains of RNA polymerase sigma factors"/>
    <property type="match status" value="1"/>
</dbReference>
<organism evidence="7 10">
    <name type="scientific">Alteromonas australica</name>
    <dbReference type="NCBI Taxonomy" id="589873"/>
    <lineage>
        <taxon>Bacteria</taxon>
        <taxon>Pseudomonadati</taxon>
        <taxon>Pseudomonadota</taxon>
        <taxon>Gammaproteobacteria</taxon>
        <taxon>Alteromonadales</taxon>
        <taxon>Alteromonadaceae</taxon>
        <taxon>Alteromonas/Salinimonas group</taxon>
        <taxon>Alteromonas</taxon>
    </lineage>
</organism>
<keyword evidence="3" id="KW-0731">Sigma factor</keyword>
<dbReference type="SUPFAM" id="SSF88946">
    <property type="entry name" value="Sigma2 domain of RNA polymerase sigma factors"/>
    <property type="match status" value="1"/>
</dbReference>
<dbReference type="RefSeq" id="WP_081869531.1">
    <property type="nucleotide sequence ID" value="NZ_CAJXAX010000004.1"/>
</dbReference>
<gene>
    <name evidence="8" type="ORF">DCW74_12645</name>
    <name evidence="9" type="ORF">DEB45_00910</name>
    <name evidence="7" type="ORF">EP13_17605</name>
</gene>
<evidence type="ECO:0000256" key="2">
    <source>
        <dbReference type="ARBA" id="ARBA00023015"/>
    </source>
</evidence>
<dbReference type="PANTHER" id="PTHR43133:SF46">
    <property type="entry name" value="RNA POLYMERASE SIGMA-70 FACTOR ECF SUBFAMILY"/>
    <property type="match status" value="1"/>
</dbReference>
<dbReference type="InterPro" id="IPR014284">
    <property type="entry name" value="RNA_pol_sigma-70_dom"/>
</dbReference>
<name>A0A075P3F8_9ALTE</name>
<dbReference type="GO" id="GO:0016987">
    <property type="term" value="F:sigma factor activity"/>
    <property type="evidence" value="ECO:0007669"/>
    <property type="project" value="UniProtKB-KW"/>
</dbReference>
<reference evidence="11 12" key="2">
    <citation type="journal article" date="2018" name="Nat. Biotechnol.">
        <title>A standardized bacterial taxonomy based on genome phylogeny substantially revises the tree of life.</title>
        <authorList>
            <person name="Parks D.H."/>
            <person name="Chuvochina M."/>
            <person name="Waite D.W."/>
            <person name="Rinke C."/>
            <person name="Skarshewski A."/>
            <person name="Chaumeil P.A."/>
            <person name="Hugenholtz P."/>
        </authorList>
    </citation>
    <scope>NUCLEOTIDE SEQUENCE [LARGE SCALE GENOMIC DNA]</scope>
    <source>
        <strain evidence="9">UBA11621</strain>
        <strain evidence="8">UBA11978</strain>
    </source>
</reference>
<dbReference type="Pfam" id="PF08281">
    <property type="entry name" value="Sigma70_r4_2"/>
    <property type="match status" value="1"/>
</dbReference>
<dbReference type="CDD" id="cd06171">
    <property type="entry name" value="Sigma70_r4"/>
    <property type="match status" value="1"/>
</dbReference>
<dbReference type="KEGG" id="aal:EP13_17605"/>
<dbReference type="Pfam" id="PF04542">
    <property type="entry name" value="Sigma70_r2"/>
    <property type="match status" value="1"/>
</dbReference>
<evidence type="ECO:0000256" key="1">
    <source>
        <dbReference type="ARBA" id="ARBA00010641"/>
    </source>
</evidence>
<dbReference type="EMBL" id="DNAN01000451">
    <property type="protein sequence ID" value="HAW76568.1"/>
    <property type="molecule type" value="Genomic_DNA"/>
</dbReference>
<keyword evidence="2" id="KW-0805">Transcription regulation</keyword>
<evidence type="ECO:0000259" key="6">
    <source>
        <dbReference type="Pfam" id="PF08281"/>
    </source>
</evidence>
<dbReference type="eggNOG" id="COG1595">
    <property type="taxonomic scope" value="Bacteria"/>
</dbReference>
<dbReference type="STRING" id="589873.EP12_18400"/>
<evidence type="ECO:0000313" key="11">
    <source>
        <dbReference type="Proteomes" id="UP000263517"/>
    </source>
</evidence>
<keyword evidence="4" id="KW-0804">Transcription</keyword>
<dbReference type="EMBL" id="CP008849">
    <property type="protein sequence ID" value="AIG00352.1"/>
    <property type="molecule type" value="Genomic_DNA"/>
</dbReference>
<comment type="similarity">
    <text evidence="1">Belongs to the sigma-70 factor family. ECF subfamily.</text>
</comment>
<evidence type="ECO:0000313" key="8">
    <source>
        <dbReference type="EMBL" id="HAW76568.1"/>
    </source>
</evidence>
<feature type="domain" description="RNA polymerase sigma-70 region 2" evidence="5">
    <location>
        <begin position="38"/>
        <end position="104"/>
    </location>
</feature>
<dbReference type="Proteomes" id="UP000264779">
    <property type="component" value="Unassembled WGS sequence"/>
</dbReference>
<dbReference type="InterPro" id="IPR013324">
    <property type="entry name" value="RNA_pol_sigma_r3/r4-like"/>
</dbReference>
<evidence type="ECO:0000313" key="7">
    <source>
        <dbReference type="EMBL" id="AIG00352.1"/>
    </source>
</evidence>
<dbReference type="InterPro" id="IPR007627">
    <property type="entry name" value="RNA_pol_sigma70_r2"/>
</dbReference>
<dbReference type="GeneID" id="78256697"/>
<keyword evidence="10" id="KW-1185">Reference proteome</keyword>
<dbReference type="AlphaFoldDB" id="A0A075P3F8"/>
<reference evidence="7 10" key="1">
    <citation type="submission" date="2014-06" db="EMBL/GenBank/DDBJ databases">
        <title>Genomes of Alteromonas australica, a world apart.</title>
        <authorList>
            <person name="Gonzaga A."/>
            <person name="Lopez-Perez M."/>
            <person name="Rodriguez-Valera F."/>
        </authorList>
    </citation>
    <scope>NUCLEOTIDE SEQUENCE [LARGE SCALE GENOMIC DNA]</scope>
    <source>
        <strain evidence="7 10">H 17</strain>
    </source>
</reference>
<sequence>MEHTQQRVIHASTVSVSSDEQAVISAAQRGDKQAFKALYHGHVGRVYALCFRLTGDKGLAEDATQEVFIQLFNKLSNFNGQSLFTTWLHSVTANVTVDYMRKQRGWVKRMFNLETSSAMTNVAESDSAEVDLEALILRLPERARMVFVLHAIEGYRHEEIAAMLGMAIGSSKAQFHRAKQLIKGWMGCEDE</sequence>
<dbReference type="InterPro" id="IPR039425">
    <property type="entry name" value="RNA_pol_sigma-70-like"/>
</dbReference>